<dbReference type="PRINTS" id="PR00359">
    <property type="entry name" value="BP450"/>
</dbReference>
<keyword evidence="2" id="KW-0560">Oxidoreductase</keyword>
<dbReference type="PROSITE" id="PS00086">
    <property type="entry name" value="CYTOCHROME_P450"/>
    <property type="match status" value="1"/>
</dbReference>
<accession>A0A543CUV1</accession>
<dbReference type="Gene3D" id="1.10.630.10">
    <property type="entry name" value="Cytochrome P450"/>
    <property type="match status" value="1"/>
</dbReference>
<name>A0A543CUV1_9ACTN</name>
<dbReference type="AlphaFoldDB" id="A0A543CUV1"/>
<dbReference type="GO" id="GO:0020037">
    <property type="term" value="F:heme binding"/>
    <property type="evidence" value="ECO:0007669"/>
    <property type="project" value="InterPro"/>
</dbReference>
<reference evidence="3 4" key="1">
    <citation type="submission" date="2019-06" db="EMBL/GenBank/DDBJ databases">
        <title>Sequencing the genomes of 1000 actinobacteria strains.</title>
        <authorList>
            <person name="Klenk H.-P."/>
        </authorList>
    </citation>
    <scope>NUCLEOTIDE SEQUENCE [LARGE SCALE GENOMIC DNA]</scope>
    <source>
        <strain evidence="3 4">DSM 102200</strain>
    </source>
</reference>
<organism evidence="3 4">
    <name type="scientific">Actinoallomurus bryophytorum</name>
    <dbReference type="NCBI Taxonomy" id="1490222"/>
    <lineage>
        <taxon>Bacteria</taxon>
        <taxon>Bacillati</taxon>
        <taxon>Actinomycetota</taxon>
        <taxon>Actinomycetes</taxon>
        <taxon>Streptosporangiales</taxon>
        <taxon>Thermomonosporaceae</taxon>
        <taxon>Actinoallomurus</taxon>
    </lineage>
</organism>
<dbReference type="InterPro" id="IPR002397">
    <property type="entry name" value="Cyt_P450_B"/>
</dbReference>
<evidence type="ECO:0000256" key="2">
    <source>
        <dbReference type="RuleBase" id="RU000461"/>
    </source>
</evidence>
<gene>
    <name evidence="3" type="ORF">FB559_6611</name>
</gene>
<dbReference type="GO" id="GO:0016705">
    <property type="term" value="F:oxidoreductase activity, acting on paired donors, with incorporation or reduction of molecular oxygen"/>
    <property type="evidence" value="ECO:0007669"/>
    <property type="project" value="InterPro"/>
</dbReference>
<keyword evidence="2" id="KW-0479">Metal-binding</keyword>
<evidence type="ECO:0000313" key="4">
    <source>
        <dbReference type="Proteomes" id="UP000316096"/>
    </source>
</evidence>
<dbReference type="InterPro" id="IPR017972">
    <property type="entry name" value="Cyt_P450_CS"/>
</dbReference>
<dbReference type="PRINTS" id="PR00385">
    <property type="entry name" value="P450"/>
</dbReference>
<sequence length="402" mass="44947">MIEREPGVHGTRLDFQEQGFIDDPYPALRALRELGPVSYHEDLQQYVIARYEECLTVFSDSHAFFSPPEFFRSMFGGETIMSMDVDRHDQTRGIWAETFTRRGIAPQRDMITEVVDTCLASVTERLRSGERVDVVAEMTRPVPTLVIARMLGIPAADHPQFSDWSDGMVKAAEGATDSSPQGAENLRLGMEATAALNEYLTTMMFAGRRSGCPADLIGQMVDSPLSNEMTAQEMTASAAQLVFAGNETTAKLMATTLYALARFPDQRRVLLENRDLIPRALEEIHRWMSVIHVGWRVARDGKGLISGVRIPDGETILVLQGAANRDPARWEDPDVLDVRRAPRSHLGFGFGMHHCLGISLARLEMAIWLNRILDEIPDWDVLDVDWGRGWVARGPVRLTIGI</sequence>
<keyword evidence="2" id="KW-0408">Iron</keyword>
<dbReference type="EMBL" id="VFOZ01000001">
    <property type="protein sequence ID" value="TQM00886.1"/>
    <property type="molecule type" value="Genomic_DNA"/>
</dbReference>
<keyword evidence="4" id="KW-1185">Reference proteome</keyword>
<dbReference type="GO" id="GO:0005506">
    <property type="term" value="F:iron ion binding"/>
    <property type="evidence" value="ECO:0007669"/>
    <property type="project" value="InterPro"/>
</dbReference>
<dbReference type="SUPFAM" id="SSF48264">
    <property type="entry name" value="Cytochrome P450"/>
    <property type="match status" value="1"/>
</dbReference>
<dbReference type="PANTHER" id="PTHR46696:SF1">
    <property type="entry name" value="CYTOCHROME P450 YJIB-RELATED"/>
    <property type="match status" value="1"/>
</dbReference>
<dbReference type="Pfam" id="PF00067">
    <property type="entry name" value="p450"/>
    <property type="match status" value="1"/>
</dbReference>
<comment type="similarity">
    <text evidence="1 2">Belongs to the cytochrome P450 family.</text>
</comment>
<dbReference type="InterPro" id="IPR036396">
    <property type="entry name" value="Cyt_P450_sf"/>
</dbReference>
<dbReference type="OrthoDB" id="4133219at2"/>
<proteinExistence type="inferred from homology"/>
<dbReference type="InterPro" id="IPR001128">
    <property type="entry name" value="Cyt_P450"/>
</dbReference>
<keyword evidence="2" id="KW-0349">Heme</keyword>
<keyword evidence="2" id="KW-0503">Monooxygenase</keyword>
<dbReference type="PANTHER" id="PTHR46696">
    <property type="entry name" value="P450, PUTATIVE (EUROFUNG)-RELATED"/>
    <property type="match status" value="1"/>
</dbReference>
<comment type="caution">
    <text evidence="3">The sequence shown here is derived from an EMBL/GenBank/DDBJ whole genome shotgun (WGS) entry which is preliminary data.</text>
</comment>
<dbReference type="Proteomes" id="UP000316096">
    <property type="component" value="Unassembled WGS sequence"/>
</dbReference>
<dbReference type="RefSeq" id="WP_141960774.1">
    <property type="nucleotide sequence ID" value="NZ_VFOZ01000001.1"/>
</dbReference>
<dbReference type="GO" id="GO:0004497">
    <property type="term" value="F:monooxygenase activity"/>
    <property type="evidence" value="ECO:0007669"/>
    <property type="project" value="UniProtKB-KW"/>
</dbReference>
<evidence type="ECO:0000313" key="3">
    <source>
        <dbReference type="EMBL" id="TQM00886.1"/>
    </source>
</evidence>
<evidence type="ECO:0000256" key="1">
    <source>
        <dbReference type="ARBA" id="ARBA00010617"/>
    </source>
</evidence>
<protein>
    <submittedName>
        <fullName evidence="3">Cytochrome P450</fullName>
    </submittedName>
</protein>